<sequence>MTVVGCTLSDHEAPVSVTWHINVPDINKSNNIEQKFVIKNISNTIIDGDWSIFYSQFPMKSYLQQSSMAKVEQVKGTFHRISPNKNYTLLNPGDSIVLIINGRGEVPGYSMQPEGVYWINGSKGSTPLPIKFHNHPIPFLFSQNERANQIYKENQRIEKAILDTSMIEVIPAVKHATYAPSVLNLANSIHIIAHPDFHIETSILKNKLSTLYGITDDSLSTVQLRIDYLHQKKNAVNEEYYELDVANNKIQLLATTPHGIFNGMQTFLSLLKGQESPYTIQSVFIQDYPDFSYRGHMQDVARNFIELSDLKKLIDILSSYKLNVFRFHFSDDEGWRLQIPGLEELTEIASHRGHTYNESECLYPAYNGDFDYQSKTSGNGFYSRDEFIDLLRYAADRHVAIIPEIESPGHARAAIVAMKARYKKYQDTDPIKAHEYLLHDIHDTSQYVSAQGYSDNVMNVAMPSTYRFMKKVIQEIQLMYKEAGVPLRSIHIGGDEVAEGAWKGSPICKNFMLEHNMTDVQELSDYFIMRIVDFLKEQNIPFSGWQEIAAGHDKDFDRYLSENALGISCWKASPHSHSDELVYQFANKGYPVILCNASNFYFDLAYDKHPNEPGHNWNGYVDESKSFSLLPYSIYRSIRNRQVEKEKTRLTEQGRKNIKGVESALWSETIRNFEQVEYYLFPKIMGLSERGWHASPQWENITGIHEQYTYEKDLSFYYQRISQKEIPYWEKMEVNYRLPFPGLYIDNDGILFANSSIKGGQIRYTTDGTEPTLHSKLWNKPVKCNSNEIKAKLFVGKKQSVTISITNSHLQSEASEANIIYTNANQLQLLGKATMEGSFFHRIDTVRYKDLPKSVKKLYAHSSGLAIAFKTNSTVIKARWTIPNKRQNTNMTPIMQKGLDLYIKKEGEWQYAGVGIPQGIHSTSTLAENMDTSEKDCILYLPLYDEITHLEIGVSSDAYLKKTKNPFKGKIIVYGSSITQGASASRPGLAYPSQLSRSSGYQFINMGLSGNGKMESSVAKMLAEIKNVDAFILDCIPNPTADEIRDRTIPFVKTIREKYPDIPVIFIQSVFREKGNVNKTVRHRVNEQNKAIEEQIEKLHKLGYKNLYLIKENHFLGTDHEGTVDGVHPNDLGFKRMVKEIQPVITNILHI</sequence>
<dbReference type="InterPro" id="IPR015882">
    <property type="entry name" value="HEX_bac_N"/>
</dbReference>
<reference evidence="13 14" key="1">
    <citation type="submission" date="2007-11" db="EMBL/GenBank/DDBJ databases">
        <title>Draft genome sequence of Bacteroides stercoris(ATCC 43183).</title>
        <authorList>
            <person name="Sudarsanam P."/>
            <person name="Ley R."/>
            <person name="Guruge J."/>
            <person name="Turnbaugh P.J."/>
            <person name="Mahowald M."/>
            <person name="Liep D."/>
            <person name="Gordon J."/>
        </authorList>
    </citation>
    <scope>NUCLEOTIDE SEQUENCE [LARGE SCALE GENOMIC DNA]</scope>
    <source>
        <strain evidence="13 14">ATCC 43183</strain>
    </source>
</reference>
<dbReference type="InterPro" id="IPR013830">
    <property type="entry name" value="SGNH_hydro"/>
</dbReference>
<dbReference type="EC" id="3.2.1.52" evidence="3"/>
<dbReference type="HOGENOM" id="CLU_007082_4_1_10"/>
<dbReference type="InterPro" id="IPR012291">
    <property type="entry name" value="CBM2_carb-bd_dom_sf"/>
</dbReference>
<dbReference type="Gene3D" id="2.60.120.260">
    <property type="entry name" value="Galactose-binding domain-like"/>
    <property type="match status" value="1"/>
</dbReference>
<comment type="catalytic activity">
    <reaction evidence="1">
        <text>Hydrolysis of terminal non-reducing N-acetyl-D-hexosamine residues in N-acetyl-beta-D-hexosaminides.</text>
        <dbReference type="EC" id="3.2.1.52"/>
    </reaction>
</comment>
<dbReference type="Pfam" id="PF13290">
    <property type="entry name" value="CHB_HEX_C_1"/>
    <property type="match status" value="1"/>
</dbReference>
<dbReference type="SUPFAM" id="SSF49384">
    <property type="entry name" value="Carbohydrate-binding domain"/>
    <property type="match status" value="1"/>
</dbReference>
<evidence type="ECO:0000259" key="10">
    <source>
        <dbReference type="Pfam" id="PF13290"/>
    </source>
</evidence>
<evidence type="ECO:0000259" key="12">
    <source>
        <dbReference type="Pfam" id="PF14607"/>
    </source>
</evidence>
<dbReference type="SUPFAM" id="SSF51445">
    <property type="entry name" value="(Trans)glycosidases"/>
    <property type="match status" value="1"/>
</dbReference>
<dbReference type="SUPFAM" id="SSF52266">
    <property type="entry name" value="SGNH hydrolase"/>
    <property type="match status" value="1"/>
</dbReference>
<feature type="domain" description="SGNH hydrolase-type esterase N-terminal" evidence="12">
    <location>
        <begin position="820"/>
        <end position="958"/>
    </location>
</feature>
<evidence type="ECO:0000313" key="14">
    <source>
        <dbReference type="Proteomes" id="UP000004713"/>
    </source>
</evidence>
<dbReference type="SUPFAM" id="SSF55545">
    <property type="entry name" value="beta-N-acetylhexosaminidase-like domain"/>
    <property type="match status" value="1"/>
</dbReference>
<dbReference type="GO" id="GO:0030247">
    <property type="term" value="F:polysaccharide binding"/>
    <property type="evidence" value="ECO:0007669"/>
    <property type="project" value="InterPro"/>
</dbReference>
<keyword evidence="4 13" id="KW-0378">Hydrolase</keyword>
<dbReference type="PANTHER" id="PTHR22600">
    <property type="entry name" value="BETA-HEXOSAMINIDASE"/>
    <property type="match status" value="1"/>
</dbReference>
<feature type="active site" description="Proton donor" evidence="7">
    <location>
        <position position="496"/>
    </location>
</feature>
<dbReference type="PRINTS" id="PR00738">
    <property type="entry name" value="GLHYDRLASE20"/>
</dbReference>
<evidence type="ECO:0000256" key="6">
    <source>
        <dbReference type="ARBA" id="ARBA00030512"/>
    </source>
</evidence>
<evidence type="ECO:0000259" key="11">
    <source>
        <dbReference type="Pfam" id="PF14606"/>
    </source>
</evidence>
<dbReference type="InterPro" id="IPR015883">
    <property type="entry name" value="Glyco_hydro_20_cat"/>
</dbReference>
<evidence type="ECO:0000256" key="3">
    <source>
        <dbReference type="ARBA" id="ARBA00012663"/>
    </source>
</evidence>
<dbReference type="PANTHER" id="PTHR22600:SF57">
    <property type="entry name" value="BETA-N-ACETYLHEXOSAMINIDASE"/>
    <property type="match status" value="1"/>
</dbReference>
<dbReference type="Pfam" id="PF02838">
    <property type="entry name" value="Glyco_hydro_20b"/>
    <property type="match status" value="1"/>
</dbReference>
<protein>
    <recommendedName>
        <fullName evidence="3">beta-N-acetylhexosaminidase</fullName>
        <ecNumber evidence="3">3.2.1.52</ecNumber>
    </recommendedName>
    <alternativeName>
        <fullName evidence="6">Beta-N-acetylhexosaminidase</fullName>
    </alternativeName>
</protein>
<dbReference type="GO" id="GO:0030203">
    <property type="term" value="P:glycosaminoglycan metabolic process"/>
    <property type="evidence" value="ECO:0007669"/>
    <property type="project" value="TreeGrafter"/>
</dbReference>
<name>B0NLM6_BACSE</name>
<dbReference type="GO" id="GO:0004563">
    <property type="term" value="F:beta-N-acetylhexosaminidase activity"/>
    <property type="evidence" value="ECO:0007669"/>
    <property type="project" value="UniProtKB-EC"/>
</dbReference>
<feature type="domain" description="Glycoside hydrolase family 20 catalytic" evidence="8">
    <location>
        <begin position="291"/>
        <end position="694"/>
    </location>
</feature>
<dbReference type="InterPro" id="IPR059177">
    <property type="entry name" value="GH29D-like_dom"/>
</dbReference>
<feature type="domain" description="SGNH hydrolase-type esterase" evidence="11">
    <location>
        <begin position="970"/>
        <end position="1145"/>
    </location>
</feature>
<dbReference type="Pfam" id="PF14607">
    <property type="entry name" value="GxDLY"/>
    <property type="match status" value="1"/>
</dbReference>
<keyword evidence="5" id="KW-0326">Glycosidase</keyword>
<reference evidence="13 14" key="2">
    <citation type="submission" date="2007-11" db="EMBL/GenBank/DDBJ databases">
        <authorList>
            <person name="Fulton L."/>
            <person name="Clifton S."/>
            <person name="Fulton B."/>
            <person name="Xu J."/>
            <person name="Minx P."/>
            <person name="Pepin K.H."/>
            <person name="Johnson M."/>
            <person name="Thiruvilangam P."/>
            <person name="Bhonagiri V."/>
            <person name="Nash W.E."/>
            <person name="Mardis E.R."/>
            <person name="Wilson R.K."/>
        </authorList>
    </citation>
    <scope>NUCLEOTIDE SEQUENCE [LARGE SCALE GENOMIC DNA]</scope>
    <source>
        <strain evidence="13 14">ATCC 43183</strain>
    </source>
</reference>
<evidence type="ECO:0000256" key="5">
    <source>
        <dbReference type="ARBA" id="ARBA00023295"/>
    </source>
</evidence>
<gene>
    <name evidence="13" type="ORF">BACSTE_00355</name>
</gene>
<dbReference type="InterPro" id="IPR032740">
    <property type="entry name" value="GxDLY"/>
</dbReference>
<dbReference type="CDD" id="cd06569">
    <property type="entry name" value="GH20_Sm-chitobiase-like"/>
    <property type="match status" value="1"/>
</dbReference>
<evidence type="ECO:0000256" key="7">
    <source>
        <dbReference type="PIRSR" id="PIRSR625705-1"/>
    </source>
</evidence>
<comment type="similarity">
    <text evidence="2">Belongs to the glycosyl hydrolase 20 family.</text>
</comment>
<dbReference type="InterPro" id="IPR008965">
    <property type="entry name" value="CBM2/CBM3_carb-bd_dom_sf"/>
</dbReference>
<dbReference type="Proteomes" id="UP000004713">
    <property type="component" value="Unassembled WGS sequence"/>
</dbReference>
<dbReference type="Gene3D" id="3.20.20.80">
    <property type="entry name" value="Glycosidases"/>
    <property type="match status" value="1"/>
</dbReference>
<evidence type="ECO:0000256" key="2">
    <source>
        <dbReference type="ARBA" id="ARBA00006285"/>
    </source>
</evidence>
<dbReference type="AlphaFoldDB" id="B0NLM6"/>
<dbReference type="InterPro" id="IPR017853">
    <property type="entry name" value="GH"/>
</dbReference>
<dbReference type="InterPro" id="IPR025705">
    <property type="entry name" value="Beta_hexosaminidase_sua/sub"/>
</dbReference>
<dbReference type="Pfam" id="PF00728">
    <property type="entry name" value="Glyco_hydro_20"/>
    <property type="match status" value="1"/>
</dbReference>
<evidence type="ECO:0000256" key="1">
    <source>
        <dbReference type="ARBA" id="ARBA00001231"/>
    </source>
</evidence>
<dbReference type="eggNOG" id="COG3525">
    <property type="taxonomic scope" value="Bacteria"/>
</dbReference>
<proteinExistence type="inferred from homology"/>
<dbReference type="Pfam" id="PF14606">
    <property type="entry name" value="Lipase_GDSL_3"/>
    <property type="match status" value="1"/>
</dbReference>
<dbReference type="SUPFAM" id="SSF81296">
    <property type="entry name" value="E set domains"/>
    <property type="match status" value="1"/>
</dbReference>
<dbReference type="GO" id="GO:0016020">
    <property type="term" value="C:membrane"/>
    <property type="evidence" value="ECO:0007669"/>
    <property type="project" value="TreeGrafter"/>
</dbReference>
<dbReference type="EMBL" id="ABFZ02000014">
    <property type="protein sequence ID" value="EDS16680.1"/>
    <property type="molecule type" value="Genomic_DNA"/>
</dbReference>
<dbReference type="eggNOG" id="COG2755">
    <property type="taxonomic scope" value="Bacteria"/>
</dbReference>
<organism evidence="13 14">
    <name type="scientific">Bacteroides stercoris ATCC 43183</name>
    <dbReference type="NCBI Taxonomy" id="449673"/>
    <lineage>
        <taxon>Bacteria</taxon>
        <taxon>Pseudomonadati</taxon>
        <taxon>Bacteroidota</taxon>
        <taxon>Bacteroidia</taxon>
        <taxon>Bacteroidales</taxon>
        <taxon>Bacteroidaceae</taxon>
        <taxon>Bacteroides</taxon>
    </lineage>
</organism>
<dbReference type="Gene3D" id="2.60.40.290">
    <property type="match status" value="1"/>
</dbReference>
<dbReference type="Gene3D" id="3.30.379.10">
    <property type="entry name" value="Chitobiase/beta-hexosaminidase domain 2-like"/>
    <property type="match status" value="1"/>
</dbReference>
<dbReference type="InterPro" id="IPR014756">
    <property type="entry name" value="Ig_E-set"/>
</dbReference>
<evidence type="ECO:0000256" key="4">
    <source>
        <dbReference type="ARBA" id="ARBA00022801"/>
    </source>
</evidence>
<feature type="domain" description="GH29D-like beta-sandwich" evidence="10">
    <location>
        <begin position="749"/>
        <end position="800"/>
    </location>
</feature>
<accession>B0NLM6</accession>
<feature type="domain" description="Beta-hexosaminidase bacterial type N-terminal" evidence="9">
    <location>
        <begin position="167"/>
        <end position="288"/>
    </location>
</feature>
<dbReference type="GO" id="GO:0005975">
    <property type="term" value="P:carbohydrate metabolic process"/>
    <property type="evidence" value="ECO:0007669"/>
    <property type="project" value="InterPro"/>
</dbReference>
<dbReference type="Gene3D" id="3.40.50.1110">
    <property type="entry name" value="SGNH hydrolase"/>
    <property type="match status" value="1"/>
</dbReference>
<dbReference type="InterPro" id="IPR036514">
    <property type="entry name" value="SGNH_hydro_sf"/>
</dbReference>
<evidence type="ECO:0000259" key="8">
    <source>
        <dbReference type="Pfam" id="PF00728"/>
    </source>
</evidence>
<dbReference type="InterPro" id="IPR029018">
    <property type="entry name" value="Hex-like_dom2"/>
</dbReference>
<evidence type="ECO:0000313" key="13">
    <source>
        <dbReference type="EMBL" id="EDS16680.1"/>
    </source>
</evidence>
<dbReference type="GO" id="GO:0016788">
    <property type="term" value="F:hydrolase activity, acting on ester bonds"/>
    <property type="evidence" value="ECO:0007669"/>
    <property type="project" value="UniProtKB-ARBA"/>
</dbReference>
<dbReference type="CAZy" id="GH20">
    <property type="family name" value="Glycoside Hydrolase Family 20"/>
</dbReference>
<comment type="caution">
    <text evidence="13">The sequence shown here is derived from an EMBL/GenBank/DDBJ whole genome shotgun (WGS) entry which is preliminary data.</text>
</comment>
<evidence type="ECO:0000259" key="9">
    <source>
        <dbReference type="Pfam" id="PF02838"/>
    </source>
</evidence>